<dbReference type="SMART" id="SM00448">
    <property type="entry name" value="REC"/>
    <property type="match status" value="1"/>
</dbReference>
<evidence type="ECO:0000256" key="1">
    <source>
        <dbReference type="ARBA" id="ARBA00022553"/>
    </source>
</evidence>
<dbReference type="RefSeq" id="WP_306937061.1">
    <property type="nucleotide sequence ID" value="NZ_CP132976.1"/>
</dbReference>
<dbReference type="PANTHER" id="PTHR44591">
    <property type="entry name" value="STRESS RESPONSE REGULATOR PROTEIN 1"/>
    <property type="match status" value="1"/>
</dbReference>
<dbReference type="PROSITE" id="PS50110">
    <property type="entry name" value="RESPONSE_REGULATORY"/>
    <property type="match status" value="1"/>
</dbReference>
<keyword evidence="1 2" id="KW-0597">Phosphoprotein</keyword>
<dbReference type="InterPro" id="IPR050595">
    <property type="entry name" value="Bact_response_regulator"/>
</dbReference>
<dbReference type="CDD" id="cd00156">
    <property type="entry name" value="REC"/>
    <property type="match status" value="1"/>
</dbReference>
<proteinExistence type="predicted"/>
<dbReference type="InterPro" id="IPR011006">
    <property type="entry name" value="CheY-like_superfamily"/>
</dbReference>
<dbReference type="EMBL" id="CP132976">
    <property type="protein sequence ID" value="WMD18178.1"/>
    <property type="molecule type" value="Genomic_DNA"/>
</dbReference>
<accession>A0ABY9LW06</accession>
<evidence type="ECO:0000313" key="5">
    <source>
        <dbReference type="Proteomes" id="UP001234798"/>
    </source>
</evidence>
<sequence length="149" mass="16218">MTKILLVDDQPMLIEMLSEFLIGEGYDVTAHTDGLTALQQMIALRPDLVITDFSMPGMNGGALLTAMRDNAYLNETPVLVLSGRPEYEIGEVCEGYAAYMRKPAEPLDVLETVRRLTPAPARQLHHRTKLDGLLSPIGIGSACIPVPAV</sequence>
<gene>
    <name evidence="4" type="ORF">RAS12_16115</name>
</gene>
<dbReference type="SUPFAM" id="SSF52172">
    <property type="entry name" value="CheY-like"/>
    <property type="match status" value="1"/>
</dbReference>
<evidence type="ECO:0000256" key="2">
    <source>
        <dbReference type="PROSITE-ProRule" id="PRU00169"/>
    </source>
</evidence>
<feature type="modified residue" description="4-aspartylphosphate" evidence="2">
    <location>
        <position position="52"/>
    </location>
</feature>
<evidence type="ECO:0000259" key="3">
    <source>
        <dbReference type="PROSITE" id="PS50110"/>
    </source>
</evidence>
<keyword evidence="5" id="KW-1185">Reference proteome</keyword>
<dbReference type="PANTHER" id="PTHR44591:SF3">
    <property type="entry name" value="RESPONSE REGULATORY DOMAIN-CONTAINING PROTEIN"/>
    <property type="match status" value="1"/>
</dbReference>
<evidence type="ECO:0000313" key="4">
    <source>
        <dbReference type="EMBL" id="WMD18178.1"/>
    </source>
</evidence>
<protein>
    <submittedName>
        <fullName evidence="4">Response regulator</fullName>
    </submittedName>
</protein>
<reference evidence="4 5" key="1">
    <citation type="submission" date="2023-08" db="EMBL/GenBank/DDBJ databases">
        <title>Achromobacter seleniivolatilans sp. nov., isolated from seleniferous soil.</title>
        <authorList>
            <person name="Zhang S."/>
            <person name="Li K."/>
            <person name="Peng J."/>
            <person name="Zhao Q."/>
            <person name="Wang H."/>
            <person name="Guo Y."/>
        </authorList>
    </citation>
    <scope>NUCLEOTIDE SEQUENCE [LARGE SCALE GENOMIC DNA]</scope>
    <source>
        <strain evidence="4 5">R39</strain>
    </source>
</reference>
<organism evidence="4 5">
    <name type="scientific">Achromobacter seleniivolatilans</name>
    <dbReference type="NCBI Taxonomy" id="3047478"/>
    <lineage>
        <taxon>Bacteria</taxon>
        <taxon>Pseudomonadati</taxon>
        <taxon>Pseudomonadota</taxon>
        <taxon>Betaproteobacteria</taxon>
        <taxon>Burkholderiales</taxon>
        <taxon>Alcaligenaceae</taxon>
        <taxon>Achromobacter</taxon>
    </lineage>
</organism>
<dbReference type="Gene3D" id="3.40.50.2300">
    <property type="match status" value="1"/>
</dbReference>
<feature type="domain" description="Response regulatory" evidence="3">
    <location>
        <begin position="3"/>
        <end position="117"/>
    </location>
</feature>
<name>A0ABY9LW06_9BURK</name>
<dbReference type="Proteomes" id="UP001234798">
    <property type="component" value="Chromosome"/>
</dbReference>
<dbReference type="Pfam" id="PF00072">
    <property type="entry name" value="Response_reg"/>
    <property type="match status" value="1"/>
</dbReference>
<dbReference type="InterPro" id="IPR001789">
    <property type="entry name" value="Sig_transdc_resp-reg_receiver"/>
</dbReference>